<name>A0AAE1EAN3_9GAST</name>
<evidence type="ECO:0000313" key="4">
    <source>
        <dbReference type="EMBL" id="KAK3800057.1"/>
    </source>
</evidence>
<dbReference type="Pfam" id="PF13604">
    <property type="entry name" value="AAA_30"/>
    <property type="match status" value="1"/>
</dbReference>
<dbReference type="Gene3D" id="3.30.40.220">
    <property type="match status" value="1"/>
</dbReference>
<dbReference type="Gene3D" id="1.25.40.10">
    <property type="entry name" value="Tetratricopeptide repeat domain"/>
    <property type="match status" value="3"/>
</dbReference>
<dbReference type="Gene3D" id="3.40.50.300">
    <property type="entry name" value="P-loop containing nucleotide triphosphate hydrolases"/>
    <property type="match status" value="1"/>
</dbReference>
<gene>
    <name evidence="4" type="ORF">RRG08_029778</name>
</gene>
<comment type="caution">
    <text evidence="4">The sequence shown here is derived from an EMBL/GenBank/DDBJ whole genome shotgun (WGS) entry which is preliminary data.</text>
</comment>
<evidence type="ECO:0000256" key="3">
    <source>
        <dbReference type="SAM" id="MobiDB-lite"/>
    </source>
</evidence>
<dbReference type="InterPro" id="IPR011990">
    <property type="entry name" value="TPR-like_helical_dom_sf"/>
</dbReference>
<dbReference type="Gene3D" id="1.25.40.20">
    <property type="entry name" value="Ankyrin repeat-containing domain"/>
    <property type="match status" value="1"/>
</dbReference>
<accession>A0AAE1EAN3</accession>
<dbReference type="SMART" id="SM00248">
    <property type="entry name" value="ANK"/>
    <property type="match status" value="4"/>
</dbReference>
<dbReference type="InterPro" id="IPR036770">
    <property type="entry name" value="Ankyrin_rpt-contain_sf"/>
</dbReference>
<proteinExistence type="predicted"/>
<feature type="region of interest" description="Disordered" evidence="3">
    <location>
        <begin position="754"/>
        <end position="790"/>
    </location>
</feature>
<protein>
    <submittedName>
        <fullName evidence="4">Uncharacterized protein</fullName>
    </submittedName>
</protein>
<reference evidence="4" key="1">
    <citation type="journal article" date="2023" name="G3 (Bethesda)">
        <title>A reference genome for the long-term kleptoplast-retaining sea slug Elysia crispata morphotype clarki.</title>
        <authorList>
            <person name="Eastman K.E."/>
            <person name="Pendleton A.L."/>
            <person name="Shaikh M.A."/>
            <person name="Suttiyut T."/>
            <person name="Ogas R."/>
            <person name="Tomko P."/>
            <person name="Gavelis G."/>
            <person name="Widhalm J.R."/>
            <person name="Wisecaver J.H."/>
        </authorList>
    </citation>
    <scope>NUCLEOTIDE SEQUENCE</scope>
    <source>
        <strain evidence="4">ECLA1</strain>
    </source>
</reference>
<dbReference type="SUPFAM" id="SSF48403">
    <property type="entry name" value="Ankyrin repeat"/>
    <property type="match status" value="1"/>
</dbReference>
<organism evidence="4 5">
    <name type="scientific">Elysia crispata</name>
    <name type="common">lettuce slug</name>
    <dbReference type="NCBI Taxonomy" id="231223"/>
    <lineage>
        <taxon>Eukaryota</taxon>
        <taxon>Metazoa</taxon>
        <taxon>Spiralia</taxon>
        <taxon>Lophotrochozoa</taxon>
        <taxon>Mollusca</taxon>
        <taxon>Gastropoda</taxon>
        <taxon>Heterobranchia</taxon>
        <taxon>Euthyneura</taxon>
        <taxon>Panpulmonata</taxon>
        <taxon>Sacoglossa</taxon>
        <taxon>Placobranchoidea</taxon>
        <taxon>Plakobranchidae</taxon>
        <taxon>Elysia</taxon>
    </lineage>
</organism>
<dbReference type="EMBL" id="JAWDGP010000503">
    <property type="protein sequence ID" value="KAK3800057.1"/>
    <property type="molecule type" value="Genomic_DNA"/>
</dbReference>
<dbReference type="Proteomes" id="UP001283361">
    <property type="component" value="Unassembled WGS sequence"/>
</dbReference>
<dbReference type="SUPFAM" id="SSF48452">
    <property type="entry name" value="TPR-like"/>
    <property type="match status" value="3"/>
</dbReference>
<dbReference type="InterPro" id="IPR019734">
    <property type="entry name" value="TPR_rpt"/>
</dbReference>
<sequence>MEPPSDTLLKLVDTISGVCGPRTVNFIPVFKQNVNPHKISSMETYVFEALCNCLKEDSNFFLEVYNYKRASQCLNCALRVHQLFENLTFAEIFSRKDLFHIHLVIASCAMEMKDFTAVLSNSNACIELDPTSDKPYEIAAQAKSFQGDFVAASLYIFRILSNAIEDKHALIRHLTCLSMFLGNISESGDFKKFKPFTKSVPFNDLTLQDWHFILQVLRDQKKFAAMAVLTTGNCGVTFEPATYIHKLADIPGFKYRWLDVGQMLKYLRENNGIKAWHLKLVDFMVKREADVLKISQAFSQPLLVIMTALSAEGEVPSFLDLAWDHVSCVDYDATDRHNNTPLHAFVRAQNCKTSKMAEVILKSLLAKGCVAHKKDLRGKMPHEYVPPSHKFHQLLLNATKSPDEGIVHRLEEIRKRSNEALSSNDLSVALDGYMMAIKIAEKFPHNLKEEKAILYSNMAAVHLKKKEPKEALEAAQKSLRNDAGFVKSYLRQGQAYSKLKKYTEACRSFMCGFDATSNQQEEVKFCMEAVCQISYLTGEHARQILVEMKSNLISVWPELLGRLTREGNWTEVNILLCGPPKFNDDLGLMAGYLCKTAELKTIFDLLPRVKFDVGHLILILLERKADFNSLAVSEEDTPLHALTRLFVRKVVPWDVFGLAVDILQTEHLSKLENFCLDAEKRSLLHTVCLESLNLPDSEHIEKSFTLLLSLGKKLNWNLNPNFRDKHGRRPVDYCKPGSQMHGFVKLVTVEYGSKRSPSPSSYYKSKPNTQADSASKERASKRFSSPCTTTHSTSSSLKWQDLKTQGGKAYKSHNYDQALKLYMQAISTLERDLIDDGKDLKNLPDSNSHDLAVLYGNCAECHFHMGNNQAFFENAKQNVNYDGLWFKGHYRVGRACILLNMPKLAVQAFINSNNQLKPFEAPPDFQIALLCDLVEAAFQLKSLKKQAGDEEVAALLKTLNPISSNMKVSLALMYIKEGTFEFWKKAEFGFGIACSSEPVKTTETSLSIFCKKELLCRQGWICSLILQITHLRDLIPTLKFHPRDNYLHAAITLIVTTGSSPVKHPDAVVLLKTVIEFAKSSNELNQQDGPCEPMRGEVTRLLIESGINVLMARKDGRIAVEVMSVSDSIRDQVQSATDLAIAIERHKTPAKTPKVKPTQSAKEYSQSVPQSTPLKENNKANTTGNSRASTSKDVGAARKKECDECERLLENADRCTNYRNQILIYKDLVQIVKANHKQDDRHKMFRKASMKLLSKLLLLKDAPDIPDCVTELKAVDFQEVVLIAAEAKRWAHLKDLVYKFKDRKGRDALPRFAQKLSLDELIEDREITEASKDELVKLLVSHGAEKGTALQKAVQTGDWKVAMTLLDLGADPSNLSLSEGDTPLHVAVRIAVEKDPGNLEFLKKLKQLMDKNCSYPNLNLSCQDENGNSLMHLAAKCKFSPHALEVVEKLCAWKCPVELIDKIGQTPLDYLKHNDRRAQFLLSSITGAKRKTTVFSEKIDTDSSVTVSSNSGELCHKYIHLNMAHAARARQLQEEYVAATGIRPKYPRSQVALQGLRETLDRYKAATANLKANDARRQGAKNLEDELSCLNKIEADGFDLDTPTSAGQLKGEAGRLLRRTKAQHRREGAAHAFSSWRQETPNPYGLGDVAVDSNISIRGGNIVSDYILTAERATEVLNKLSDGEFLVKVKFLREQAPGVWVYEDGFAPLRQGRTRGGEVLEVTPETQPGALEGIDRLYYVNAYPVSAVVYGLYPIREPDERNLDPMRDGDLNCVAQRVIKHSEGAHRGQGLTPARREKIAQWEARVHDDSATLQDVAELEKILKRAVIVRDITGADLYNSGKYQHSGWKTIELTLHNGHAWRADLRFPQAREIAIYEGDVWAAIQETTQGEPKAVWVLGGGQKKRLTVDQFVLEDGRTFRTQETHDSLLETCRHLEPEDPEALAGRVFGENHAASVVAREKNAWKPTPVNLLDMVQAACVEHGHGGLWNAPDYHVNEVVSIDMKACYPASFQGKGEAAPWFQRFGHPRHRMTRVAVNGPLPVDIGTGFAQVSSWQFAVDLHPVVAAWFGSHFQEKQWAPIPLLAYMVETGLLAKLQVAEAIVAFRKQTSVWLPDSRDQACSVIGKFTQGAKADGRRLTRRLVTDQGELDFLVSDCRQSGTLVGASEQCPAGWILTYYDGSQPQFAHLRASMLAYAHINLLEMLRRFAPSEAVRVATDSIYVKKTALHKLDGVEAYIAPLICSCGAETCLDCLLGEKRLPLVAPAQWRDKGETIFSPQDHAAYEPKPEHWGASNDVADSTAPSHADPLTRHALSYLNGGGGSGKTTRANELFRGRKPLVFTPTHRLAKEMRSRGVDAQTYHSFFRWSGQAEWTPDRMGQKYIPRVIIWDEVCTVPRPMLETFLDWLDQRGVQVVCCGDQGQPPPIAGESPHAWLKERCDYYEEITVDHRSRCDKLLALKRAIRLQPDKVQCKEMRKALPRCRGWADVVDVWHPRDLILVTRKAPRDQAQKLLFEHHKEAFPDEPVPLLYRPRDTRLQNVLVTIPGPDMAKEELVLNDVVEVSVETAQEVLDGEWGQDWALGYALTVHSSQGLTIEDPQKVWIVDDYIQWSNLAYLAVSRVQYLGQLARCCPPPDADGRAPRPAYDEAVARKNIGRKLQAYKRVDAANGHKCNLRLKDVEALKEKQSNRCASCNIDLLWCYYEPKDTRQFSVDRIDNAKGHTGDNVRLACLECNRKRGAAALTHCEATKNDGVPPGNVSAGQLQDLFTPSRSIPKV</sequence>
<feature type="compositionally biased region" description="Low complexity" evidence="3">
    <location>
        <begin position="754"/>
        <end position="767"/>
    </location>
</feature>
<feature type="compositionally biased region" description="Polar residues" evidence="3">
    <location>
        <begin position="1159"/>
        <end position="1192"/>
    </location>
</feature>
<feature type="region of interest" description="Disordered" evidence="3">
    <location>
        <begin position="1144"/>
        <end position="1196"/>
    </location>
</feature>
<dbReference type="SUPFAM" id="SSF52540">
    <property type="entry name" value="P-loop containing nucleoside triphosphate hydrolases"/>
    <property type="match status" value="1"/>
</dbReference>
<evidence type="ECO:0000256" key="2">
    <source>
        <dbReference type="ARBA" id="ARBA00022803"/>
    </source>
</evidence>
<dbReference type="InterPro" id="IPR002110">
    <property type="entry name" value="Ankyrin_rpt"/>
</dbReference>
<keyword evidence="1" id="KW-0677">Repeat</keyword>
<dbReference type="SMART" id="SM00028">
    <property type="entry name" value="TPR"/>
    <property type="match status" value="4"/>
</dbReference>
<evidence type="ECO:0000256" key="1">
    <source>
        <dbReference type="ARBA" id="ARBA00022737"/>
    </source>
</evidence>
<dbReference type="GO" id="GO:0051879">
    <property type="term" value="F:Hsp90 protein binding"/>
    <property type="evidence" value="ECO:0007669"/>
    <property type="project" value="TreeGrafter"/>
</dbReference>
<keyword evidence="2" id="KW-0802">TPR repeat</keyword>
<dbReference type="PANTHER" id="PTHR22904">
    <property type="entry name" value="TPR REPEAT CONTAINING PROTEIN"/>
    <property type="match status" value="1"/>
</dbReference>
<dbReference type="InterPro" id="IPR027417">
    <property type="entry name" value="P-loop_NTPase"/>
</dbReference>
<keyword evidence="5" id="KW-1185">Reference proteome</keyword>
<dbReference type="PANTHER" id="PTHR22904:SF523">
    <property type="entry name" value="STRESS-INDUCED-PHOSPHOPROTEIN 1"/>
    <property type="match status" value="1"/>
</dbReference>
<evidence type="ECO:0000313" key="5">
    <source>
        <dbReference type="Proteomes" id="UP001283361"/>
    </source>
</evidence>